<name>A0A2U1TV81_9GAMM</name>
<dbReference type="OrthoDB" id="6631787at2"/>
<gene>
    <name evidence="1" type="ORF">B4923_08835</name>
</gene>
<evidence type="ECO:0000313" key="2">
    <source>
        <dbReference type="Proteomes" id="UP000245138"/>
    </source>
</evidence>
<accession>A0A2U1TV81</accession>
<dbReference type="Proteomes" id="UP000245138">
    <property type="component" value="Unassembled WGS sequence"/>
</dbReference>
<protein>
    <submittedName>
        <fullName evidence="1">Uncharacterized protein</fullName>
    </submittedName>
</protein>
<dbReference type="EMBL" id="QDKJ01000005">
    <property type="protein sequence ID" value="PWC13308.1"/>
    <property type="molecule type" value="Genomic_DNA"/>
</dbReference>
<dbReference type="AlphaFoldDB" id="A0A2U1TV81"/>
<dbReference type="RefSeq" id="WP_109053971.1">
    <property type="nucleotide sequence ID" value="NZ_QDKJ01000005.1"/>
</dbReference>
<evidence type="ECO:0000313" key="1">
    <source>
        <dbReference type="EMBL" id="PWC13308.1"/>
    </source>
</evidence>
<organism evidence="1 2">
    <name type="scientific">Brenneria roseae subsp. americana</name>
    <dbReference type="NCBI Taxonomy" id="1508507"/>
    <lineage>
        <taxon>Bacteria</taxon>
        <taxon>Pseudomonadati</taxon>
        <taxon>Pseudomonadota</taxon>
        <taxon>Gammaproteobacteria</taxon>
        <taxon>Enterobacterales</taxon>
        <taxon>Pectobacteriaceae</taxon>
        <taxon>Brenneria</taxon>
    </lineage>
</organism>
<sequence>MKTYSERQLTSTTYEFIDACCYWVDFDNNTKNRAEERAKSHEFTFVSNITREPLSKERALECMLDGRFVFEYEKINSVCPDANEIFKAACVLHLYGHDELSNKLLIQAYQKLIDNQSDHVKLSGIEEVIKSSRQKTISSKPRKPYYREEALRIAKLTWEKHPGASKKRMCEKLRDHFDGKVSIKSIDNWIKKEKIQPPQPKKYTSFNLILS</sequence>
<reference evidence="1 2" key="1">
    <citation type="submission" date="2018-04" db="EMBL/GenBank/DDBJ databases">
        <title>Brenneria corticis sp.nov.</title>
        <authorList>
            <person name="Li Y."/>
        </authorList>
    </citation>
    <scope>NUCLEOTIDE SEQUENCE [LARGE SCALE GENOMIC DNA]</scope>
    <source>
        <strain evidence="1 2">LMG 27715</strain>
    </source>
</reference>
<keyword evidence="2" id="KW-1185">Reference proteome</keyword>
<proteinExistence type="predicted"/>
<comment type="caution">
    <text evidence="1">The sequence shown here is derived from an EMBL/GenBank/DDBJ whole genome shotgun (WGS) entry which is preliminary data.</text>
</comment>